<proteinExistence type="predicted"/>
<dbReference type="AlphaFoldDB" id="A0A2U9PT42"/>
<evidence type="ECO:0000313" key="2">
    <source>
        <dbReference type="Proteomes" id="UP000011200"/>
    </source>
</evidence>
<protein>
    <submittedName>
        <fullName evidence="1">Uncharacterized protein</fullName>
    </submittedName>
</protein>
<reference evidence="1 2" key="1">
    <citation type="journal article" date="2013" name="Genome Announc.">
        <title>Draft genome sequence of MKD8, a conjugal recipient Mycobacterium smegmatis strain.</title>
        <authorList>
            <person name="Gray T.A."/>
            <person name="Palumbo M.J."/>
            <person name="Derbyshire K.M."/>
        </authorList>
    </citation>
    <scope>NUCLEOTIDE SEQUENCE [LARGE SCALE GENOMIC DNA]</scope>
    <source>
        <strain evidence="1 2">MKD8</strain>
    </source>
</reference>
<dbReference type="Proteomes" id="UP000011200">
    <property type="component" value="Chromosome"/>
</dbReference>
<gene>
    <name evidence="1" type="ORF">D806_040040</name>
</gene>
<organism evidence="1 2">
    <name type="scientific">Mycolicibacterium smegmatis (strain MKD8)</name>
    <name type="common">Mycobacterium smegmatis</name>
    <dbReference type="NCBI Taxonomy" id="1214915"/>
    <lineage>
        <taxon>Bacteria</taxon>
        <taxon>Bacillati</taxon>
        <taxon>Actinomycetota</taxon>
        <taxon>Actinomycetes</taxon>
        <taxon>Mycobacteriales</taxon>
        <taxon>Mycobacteriaceae</taxon>
        <taxon>Mycolicibacterium</taxon>
    </lineage>
</organism>
<accession>A0A2U9PT42</accession>
<name>A0A2U9PT42_MYCSE</name>
<reference evidence="2" key="2">
    <citation type="submission" date="2018-03" db="EMBL/GenBank/DDBJ databases">
        <authorList>
            <person name="Derbyshire K."/>
            <person name="Gray T.A."/>
            <person name="Champion M."/>
        </authorList>
    </citation>
    <scope>NUCLEOTIDE SEQUENCE [LARGE SCALE GENOMIC DNA]</scope>
    <source>
        <strain evidence="2">MKD8</strain>
    </source>
</reference>
<sequence>MNGLAGELILIYLQRSELAKPIDDFVDEM</sequence>
<evidence type="ECO:0000313" key="1">
    <source>
        <dbReference type="EMBL" id="AWT54970.1"/>
    </source>
</evidence>
<dbReference type="EMBL" id="CP027541">
    <property type="protein sequence ID" value="AWT54970.1"/>
    <property type="molecule type" value="Genomic_DNA"/>
</dbReference>